<feature type="transmembrane region" description="Helical" evidence="5">
    <location>
        <begin position="7"/>
        <end position="28"/>
    </location>
</feature>
<feature type="domain" description="Major facilitator superfamily (MFS) profile" evidence="6">
    <location>
        <begin position="1"/>
        <end position="80"/>
    </location>
</feature>
<reference evidence="7" key="2">
    <citation type="submission" date="2023-01" db="EMBL/GenBank/DDBJ databases">
        <authorList>
            <person name="Sun Q."/>
            <person name="Evtushenko L."/>
        </authorList>
    </citation>
    <scope>NUCLEOTIDE SEQUENCE</scope>
    <source>
        <strain evidence="7">VKM Ac-1069</strain>
    </source>
</reference>
<comment type="caution">
    <text evidence="7">The sequence shown here is derived from an EMBL/GenBank/DDBJ whole genome shotgun (WGS) entry which is preliminary data.</text>
</comment>
<keyword evidence="2 5" id="KW-0812">Transmembrane</keyword>
<evidence type="ECO:0000256" key="4">
    <source>
        <dbReference type="ARBA" id="ARBA00023136"/>
    </source>
</evidence>
<evidence type="ECO:0000256" key="5">
    <source>
        <dbReference type="SAM" id="Phobius"/>
    </source>
</evidence>
<evidence type="ECO:0000259" key="6">
    <source>
        <dbReference type="PROSITE" id="PS50850"/>
    </source>
</evidence>
<dbReference type="PROSITE" id="PS50850">
    <property type="entry name" value="MFS"/>
    <property type="match status" value="1"/>
</dbReference>
<proteinExistence type="predicted"/>
<evidence type="ECO:0000256" key="3">
    <source>
        <dbReference type="ARBA" id="ARBA00022989"/>
    </source>
</evidence>
<dbReference type="InterPro" id="IPR020846">
    <property type="entry name" value="MFS_dom"/>
</dbReference>
<name>A0A9W6NY54_9PSEU</name>
<dbReference type="InterPro" id="IPR036259">
    <property type="entry name" value="MFS_trans_sf"/>
</dbReference>
<evidence type="ECO:0000256" key="1">
    <source>
        <dbReference type="ARBA" id="ARBA00004651"/>
    </source>
</evidence>
<comment type="subcellular location">
    <subcellularLocation>
        <location evidence="1">Cell membrane</location>
        <topology evidence="1">Multi-pass membrane protein</topology>
    </subcellularLocation>
</comment>
<sequence length="80" mass="8393">MRAPGAAVVAICFAVVILDGGILGPYAVGLLIGAGVAFQWNFWFFVAFALLAMLLVLALGRHPDERDPATRPVAPESARG</sequence>
<organism evidence="7 8">
    <name type="scientific">Pseudonocardia halophobica</name>
    <dbReference type="NCBI Taxonomy" id="29401"/>
    <lineage>
        <taxon>Bacteria</taxon>
        <taxon>Bacillati</taxon>
        <taxon>Actinomycetota</taxon>
        <taxon>Actinomycetes</taxon>
        <taxon>Pseudonocardiales</taxon>
        <taxon>Pseudonocardiaceae</taxon>
        <taxon>Pseudonocardia</taxon>
    </lineage>
</organism>
<gene>
    <name evidence="7" type="ORF">GCM10017577_45660</name>
</gene>
<accession>A0A9W6NY54</accession>
<keyword evidence="4 5" id="KW-0472">Membrane</keyword>
<dbReference type="AlphaFoldDB" id="A0A9W6NY54"/>
<keyword evidence="8" id="KW-1185">Reference proteome</keyword>
<feature type="transmembrane region" description="Helical" evidence="5">
    <location>
        <begin position="40"/>
        <end position="59"/>
    </location>
</feature>
<dbReference type="EMBL" id="BSFQ01000021">
    <property type="protein sequence ID" value="GLL13423.1"/>
    <property type="molecule type" value="Genomic_DNA"/>
</dbReference>
<reference evidence="7" key="1">
    <citation type="journal article" date="2014" name="Int. J. Syst. Evol. Microbiol.">
        <title>Complete genome sequence of Corynebacterium casei LMG S-19264T (=DSM 44701T), isolated from a smear-ripened cheese.</title>
        <authorList>
            <consortium name="US DOE Joint Genome Institute (JGI-PGF)"/>
            <person name="Walter F."/>
            <person name="Albersmeier A."/>
            <person name="Kalinowski J."/>
            <person name="Ruckert C."/>
        </authorList>
    </citation>
    <scope>NUCLEOTIDE SEQUENCE</scope>
    <source>
        <strain evidence="7">VKM Ac-1069</strain>
    </source>
</reference>
<dbReference type="GO" id="GO:0022857">
    <property type="term" value="F:transmembrane transporter activity"/>
    <property type="evidence" value="ECO:0007669"/>
    <property type="project" value="InterPro"/>
</dbReference>
<dbReference type="SUPFAM" id="SSF103473">
    <property type="entry name" value="MFS general substrate transporter"/>
    <property type="match status" value="1"/>
</dbReference>
<protein>
    <recommendedName>
        <fullName evidence="6">Major facilitator superfamily (MFS) profile domain-containing protein</fullName>
    </recommendedName>
</protein>
<dbReference type="RefSeq" id="WP_037049003.1">
    <property type="nucleotide sequence ID" value="NZ_BAAAUZ010000003.1"/>
</dbReference>
<evidence type="ECO:0000313" key="7">
    <source>
        <dbReference type="EMBL" id="GLL13423.1"/>
    </source>
</evidence>
<evidence type="ECO:0000256" key="2">
    <source>
        <dbReference type="ARBA" id="ARBA00022692"/>
    </source>
</evidence>
<keyword evidence="3 5" id="KW-1133">Transmembrane helix</keyword>
<dbReference type="GO" id="GO:0005886">
    <property type="term" value="C:plasma membrane"/>
    <property type="evidence" value="ECO:0007669"/>
    <property type="project" value="UniProtKB-SubCell"/>
</dbReference>
<evidence type="ECO:0000313" key="8">
    <source>
        <dbReference type="Proteomes" id="UP001143463"/>
    </source>
</evidence>
<dbReference type="Proteomes" id="UP001143463">
    <property type="component" value="Unassembled WGS sequence"/>
</dbReference>